<sequence length="62" mass="7454">MDPAFAYEKKLDERDVFYHRYMCSYRFRQQILHRNFVKKTSYCVYVLVTPSGFHPSTDPGNV</sequence>
<dbReference type="Proteomes" id="UP000316621">
    <property type="component" value="Chromosome 1"/>
</dbReference>
<reference evidence="1 2" key="1">
    <citation type="journal article" date="2018" name="Science">
        <title>The opium poppy genome and morphinan production.</title>
        <authorList>
            <person name="Guo L."/>
            <person name="Winzer T."/>
            <person name="Yang X."/>
            <person name="Li Y."/>
            <person name="Ning Z."/>
            <person name="He Z."/>
            <person name="Teodor R."/>
            <person name="Lu Y."/>
            <person name="Bowser T.A."/>
            <person name="Graham I.A."/>
            <person name="Ye K."/>
        </authorList>
    </citation>
    <scope>NUCLEOTIDE SEQUENCE [LARGE SCALE GENOMIC DNA]</scope>
    <source>
        <strain evidence="2">cv. HN1</strain>
        <tissue evidence="1">Leaves</tissue>
    </source>
</reference>
<name>A0A4Y7IAC4_PAPSO</name>
<protein>
    <submittedName>
        <fullName evidence="1">Uncharacterized protein</fullName>
    </submittedName>
</protein>
<evidence type="ECO:0000313" key="2">
    <source>
        <dbReference type="Proteomes" id="UP000316621"/>
    </source>
</evidence>
<gene>
    <name evidence="1" type="ORF">C5167_037412</name>
</gene>
<dbReference type="Gramene" id="RZC44458">
    <property type="protein sequence ID" value="RZC44458"/>
    <property type="gene ID" value="C5167_037412"/>
</dbReference>
<organism evidence="1 2">
    <name type="scientific">Papaver somniferum</name>
    <name type="common">Opium poppy</name>
    <dbReference type="NCBI Taxonomy" id="3469"/>
    <lineage>
        <taxon>Eukaryota</taxon>
        <taxon>Viridiplantae</taxon>
        <taxon>Streptophyta</taxon>
        <taxon>Embryophyta</taxon>
        <taxon>Tracheophyta</taxon>
        <taxon>Spermatophyta</taxon>
        <taxon>Magnoliopsida</taxon>
        <taxon>Ranunculales</taxon>
        <taxon>Papaveraceae</taxon>
        <taxon>Papaveroideae</taxon>
        <taxon>Papaver</taxon>
    </lineage>
</organism>
<keyword evidence="2" id="KW-1185">Reference proteome</keyword>
<dbReference type="EMBL" id="CM010715">
    <property type="protein sequence ID" value="RZC44458.1"/>
    <property type="molecule type" value="Genomic_DNA"/>
</dbReference>
<accession>A0A4Y7IAC4</accession>
<evidence type="ECO:0000313" key="1">
    <source>
        <dbReference type="EMBL" id="RZC44458.1"/>
    </source>
</evidence>
<proteinExistence type="predicted"/>
<dbReference type="AlphaFoldDB" id="A0A4Y7IAC4"/>